<sequence>MREAAGLGGLNSLENALGRLLLTAILVAVSAIAGQAADRTIYLTFDDGPLPGTQNVLSVLRQENVPAVMFMVGLHVETSPGGRDLLAEAKAMPLVTVGNHSYSHANNRYRRYYSNTQAVVADMLHANQVLGLTPTVNARLPGRDVFRLPTVSREDLSINVAQWEREWLDYELVAEAGFYLYGWDFEWVHRDDGKPVQSVDHLVNEIDHLFQYGRFTQRGKMILLMHDQMFQDQFDGQENLQALIRRLKERGYAFGDIRSYASSTP</sequence>
<dbReference type="PANTHER" id="PTHR10587">
    <property type="entry name" value="GLYCOSYL TRANSFERASE-RELATED"/>
    <property type="match status" value="1"/>
</dbReference>
<dbReference type="AlphaFoldDB" id="A0A6L9U9N2"/>
<comment type="function">
    <text evidence="1">Is involved in generating a small heat-stable compound (Nod), an acylated oligomer of N-acetylglucosamine, that stimulates mitosis in various plant protoplasts.</text>
</comment>
<dbReference type="SUPFAM" id="SSF88713">
    <property type="entry name" value="Glycoside hydrolase/deacetylase"/>
    <property type="match status" value="1"/>
</dbReference>
<protein>
    <recommendedName>
        <fullName evidence="3">Chitooligosaccharide deacetylase</fullName>
    </recommendedName>
    <alternativeName>
        <fullName evidence="4">Nodulation protein B</fullName>
    </alternativeName>
</protein>
<proteinExistence type="inferred from homology"/>
<dbReference type="Proteomes" id="UP000483035">
    <property type="component" value="Unassembled WGS sequence"/>
</dbReference>
<feature type="domain" description="NodB homology" evidence="5">
    <location>
        <begin position="39"/>
        <end position="255"/>
    </location>
</feature>
<gene>
    <name evidence="6" type="ORF">GR212_24390</name>
</gene>
<dbReference type="PROSITE" id="PS51677">
    <property type="entry name" value="NODB"/>
    <property type="match status" value="1"/>
</dbReference>
<dbReference type="EMBL" id="WUEY01000013">
    <property type="protein sequence ID" value="NEI72705.1"/>
    <property type="molecule type" value="Genomic_DNA"/>
</dbReference>
<evidence type="ECO:0000256" key="3">
    <source>
        <dbReference type="ARBA" id="ARBA00020071"/>
    </source>
</evidence>
<reference evidence="6 7" key="1">
    <citation type="submission" date="2019-12" db="EMBL/GenBank/DDBJ databases">
        <title>Rhizobium genotypes associated with high levels of biological nitrogen fixation by grain legumes in a temperate-maritime cropping system.</title>
        <authorList>
            <person name="Maluk M."/>
            <person name="Francesc Ferrando Molina F."/>
            <person name="Lopez Del Egido L."/>
            <person name="Lafos M."/>
            <person name="Langarica-Fuentes A."/>
            <person name="Gebre Yohannes G."/>
            <person name="Young M.W."/>
            <person name="Martin P."/>
            <person name="Gantlett R."/>
            <person name="Kenicer G."/>
            <person name="Hawes C."/>
            <person name="Begg G.S."/>
            <person name="Quilliam R.S."/>
            <person name="Squire G.R."/>
            <person name="Poole P.S."/>
            <person name="Young P.W."/>
            <person name="Iannetta P.M."/>
            <person name="James E.K."/>
        </authorList>
    </citation>
    <scope>NUCLEOTIDE SEQUENCE [LARGE SCALE GENOMIC DNA]</scope>
    <source>
        <strain evidence="6 7">JHI1118</strain>
    </source>
</reference>
<evidence type="ECO:0000256" key="4">
    <source>
        <dbReference type="ARBA" id="ARBA00032976"/>
    </source>
</evidence>
<evidence type="ECO:0000313" key="7">
    <source>
        <dbReference type="Proteomes" id="UP000483035"/>
    </source>
</evidence>
<comment type="caution">
    <text evidence="6">The sequence shown here is derived from an EMBL/GenBank/DDBJ whole genome shotgun (WGS) entry which is preliminary data.</text>
</comment>
<dbReference type="InterPro" id="IPR050248">
    <property type="entry name" value="Polysacc_deacetylase_ArnD"/>
</dbReference>
<name>A0A6L9U9N2_9HYPH</name>
<accession>A0A6L9U9N2</accession>
<dbReference type="Pfam" id="PF01522">
    <property type="entry name" value="Polysacc_deac_1"/>
    <property type="match status" value="1"/>
</dbReference>
<evidence type="ECO:0000256" key="2">
    <source>
        <dbReference type="ARBA" id="ARBA00010973"/>
    </source>
</evidence>
<comment type="similarity">
    <text evidence="2">Belongs to the polysaccharide deacetylase family.</text>
</comment>
<dbReference type="GO" id="GO:0005975">
    <property type="term" value="P:carbohydrate metabolic process"/>
    <property type="evidence" value="ECO:0007669"/>
    <property type="project" value="InterPro"/>
</dbReference>
<organism evidence="6 7">
    <name type="scientific">Rhizobium lusitanum</name>
    <dbReference type="NCBI Taxonomy" id="293958"/>
    <lineage>
        <taxon>Bacteria</taxon>
        <taxon>Pseudomonadati</taxon>
        <taxon>Pseudomonadota</taxon>
        <taxon>Alphaproteobacteria</taxon>
        <taxon>Hyphomicrobiales</taxon>
        <taxon>Rhizobiaceae</taxon>
        <taxon>Rhizobium/Agrobacterium group</taxon>
        <taxon>Rhizobium</taxon>
    </lineage>
</organism>
<dbReference type="GO" id="GO:0016810">
    <property type="term" value="F:hydrolase activity, acting on carbon-nitrogen (but not peptide) bonds"/>
    <property type="evidence" value="ECO:0007669"/>
    <property type="project" value="InterPro"/>
</dbReference>
<dbReference type="Gene3D" id="3.20.20.370">
    <property type="entry name" value="Glycoside hydrolase/deacetylase"/>
    <property type="match status" value="1"/>
</dbReference>
<dbReference type="InterPro" id="IPR011330">
    <property type="entry name" value="Glyco_hydro/deAcase_b/a-brl"/>
</dbReference>
<dbReference type="InterPro" id="IPR002509">
    <property type="entry name" value="NODB_dom"/>
</dbReference>
<evidence type="ECO:0000259" key="5">
    <source>
        <dbReference type="PROSITE" id="PS51677"/>
    </source>
</evidence>
<evidence type="ECO:0000313" key="6">
    <source>
        <dbReference type="EMBL" id="NEI72705.1"/>
    </source>
</evidence>
<evidence type="ECO:0000256" key="1">
    <source>
        <dbReference type="ARBA" id="ARBA00003236"/>
    </source>
</evidence>